<dbReference type="EnsemblPlants" id="Pp3c12_25770V3.3">
    <property type="protein sequence ID" value="Pp3c12_25770V3.3"/>
    <property type="gene ID" value="Pp3c12_25770"/>
</dbReference>
<dbReference type="InterPro" id="IPR036322">
    <property type="entry name" value="WD40_repeat_dom_sf"/>
</dbReference>
<dbReference type="PROSITE" id="PS50294">
    <property type="entry name" value="WD_REPEATS_REGION"/>
    <property type="match status" value="1"/>
</dbReference>
<dbReference type="GO" id="GO:1905515">
    <property type="term" value="P:non-motile cilium assembly"/>
    <property type="evidence" value="ECO:0000318"/>
    <property type="project" value="GO_Central"/>
</dbReference>
<comment type="subcellular location">
    <subcellularLocation>
        <location evidence="1">Cell projection</location>
        <location evidence="1">Cilium</location>
    </subcellularLocation>
</comment>
<dbReference type="Pfam" id="PF23377">
    <property type="entry name" value="Beta-prop_IFT122_2nd"/>
    <property type="match status" value="1"/>
</dbReference>
<reference evidence="12 13" key="1">
    <citation type="journal article" date="2008" name="Science">
        <title>The Physcomitrella genome reveals evolutionary insights into the conquest of land by plants.</title>
        <authorList>
            <person name="Rensing S."/>
            <person name="Lang D."/>
            <person name="Zimmer A."/>
            <person name="Terry A."/>
            <person name="Salamov A."/>
            <person name="Shapiro H."/>
            <person name="Nishiyama T."/>
            <person name="Perroud P.-F."/>
            <person name="Lindquist E."/>
            <person name="Kamisugi Y."/>
            <person name="Tanahashi T."/>
            <person name="Sakakibara K."/>
            <person name="Fujita T."/>
            <person name="Oishi K."/>
            <person name="Shin-I T."/>
            <person name="Kuroki Y."/>
            <person name="Toyoda A."/>
            <person name="Suzuki Y."/>
            <person name="Hashimoto A."/>
            <person name="Yamaguchi K."/>
            <person name="Sugano A."/>
            <person name="Kohara Y."/>
            <person name="Fujiyama A."/>
            <person name="Anterola A."/>
            <person name="Aoki S."/>
            <person name="Ashton N."/>
            <person name="Barbazuk W.B."/>
            <person name="Barker E."/>
            <person name="Bennetzen J."/>
            <person name="Bezanilla M."/>
            <person name="Blankenship R."/>
            <person name="Cho S.H."/>
            <person name="Dutcher S."/>
            <person name="Estelle M."/>
            <person name="Fawcett J.A."/>
            <person name="Gundlach H."/>
            <person name="Hanada K."/>
            <person name="Heyl A."/>
            <person name="Hicks K.A."/>
            <person name="Hugh J."/>
            <person name="Lohr M."/>
            <person name="Mayer K."/>
            <person name="Melkozernov A."/>
            <person name="Murata T."/>
            <person name="Nelson D."/>
            <person name="Pils B."/>
            <person name="Prigge M."/>
            <person name="Reiss B."/>
            <person name="Renner T."/>
            <person name="Rombauts S."/>
            <person name="Rushton P."/>
            <person name="Sanderfoot A."/>
            <person name="Schween G."/>
            <person name="Shiu S.-H."/>
            <person name="Stueber K."/>
            <person name="Theodoulou F.L."/>
            <person name="Tu H."/>
            <person name="Van de Peer Y."/>
            <person name="Verrier P.J."/>
            <person name="Waters E."/>
            <person name="Wood A."/>
            <person name="Yang L."/>
            <person name="Cove D."/>
            <person name="Cuming A."/>
            <person name="Hasebe M."/>
            <person name="Lucas S."/>
            <person name="Mishler D.B."/>
            <person name="Reski R."/>
            <person name="Grigoriev I."/>
            <person name="Quatrano R.S."/>
            <person name="Boore J.L."/>
        </authorList>
    </citation>
    <scope>NUCLEOTIDE SEQUENCE [LARGE SCALE GENOMIC DNA]</scope>
    <source>
        <strain evidence="12 13">cv. Gransden 2004</strain>
    </source>
</reference>
<keyword evidence="13" id="KW-1185">Reference proteome</keyword>
<feature type="domain" description="Intraflagellar transport protein 122 homolog TPR" evidence="11">
    <location>
        <begin position="486"/>
        <end position="887"/>
    </location>
</feature>
<feature type="repeat" description="WD" evidence="7">
    <location>
        <begin position="55"/>
        <end position="86"/>
    </location>
</feature>
<dbReference type="Pfam" id="PF25295">
    <property type="entry name" value="TPR_IFT122"/>
    <property type="match status" value="1"/>
</dbReference>
<dbReference type="InterPro" id="IPR001680">
    <property type="entry name" value="WD40_rpt"/>
</dbReference>
<dbReference type="InterPro" id="IPR056152">
    <property type="entry name" value="Beta-prop_IFT122_2nd"/>
</dbReference>
<name>A0A7I4AL81_PHYPA</name>
<reference evidence="12" key="3">
    <citation type="submission" date="2020-12" db="UniProtKB">
        <authorList>
            <consortium name="EnsemblPlants"/>
        </authorList>
    </citation>
    <scope>IDENTIFICATION</scope>
</reference>
<dbReference type="Proteomes" id="UP000006727">
    <property type="component" value="Chromosome 12"/>
</dbReference>
<evidence type="ECO:0000259" key="11">
    <source>
        <dbReference type="Pfam" id="PF25295"/>
    </source>
</evidence>
<feature type="domain" description="IFT122 first beta-propeller" evidence="10">
    <location>
        <begin position="2"/>
        <end position="90"/>
    </location>
</feature>
<feature type="compositionally biased region" description="Polar residues" evidence="8">
    <location>
        <begin position="1143"/>
        <end position="1152"/>
    </location>
</feature>
<dbReference type="GO" id="GO:0030991">
    <property type="term" value="C:intraciliary transport particle A"/>
    <property type="evidence" value="ECO:0000318"/>
    <property type="project" value="GO_Central"/>
</dbReference>
<evidence type="ECO:0000313" key="13">
    <source>
        <dbReference type="Proteomes" id="UP000006727"/>
    </source>
</evidence>
<evidence type="ECO:0000256" key="5">
    <source>
        <dbReference type="ARBA" id="ARBA00023069"/>
    </source>
</evidence>
<evidence type="ECO:0000259" key="10">
    <source>
        <dbReference type="Pfam" id="PF23381"/>
    </source>
</evidence>
<keyword evidence="3 7" id="KW-0853">WD repeat</keyword>
<dbReference type="AlphaFoldDB" id="A0A7I4AL81"/>
<accession>A0A7I4AL81</accession>
<protein>
    <recommendedName>
        <fullName evidence="2">Intraflagellar transport protein 122 homolog</fullName>
    </recommendedName>
</protein>
<keyword evidence="4" id="KW-0677">Repeat</keyword>
<dbReference type="GO" id="GO:0097730">
    <property type="term" value="C:non-motile cilium"/>
    <property type="evidence" value="ECO:0000318"/>
    <property type="project" value="GO_Central"/>
</dbReference>
<evidence type="ECO:0000256" key="1">
    <source>
        <dbReference type="ARBA" id="ARBA00004138"/>
    </source>
</evidence>
<dbReference type="Gramene" id="Pp3c12_25770V3.3">
    <property type="protein sequence ID" value="Pp3c12_25770V3.3"/>
    <property type="gene ID" value="Pp3c12_25770"/>
</dbReference>
<evidence type="ECO:0000256" key="6">
    <source>
        <dbReference type="ARBA" id="ARBA00023273"/>
    </source>
</evidence>
<dbReference type="PANTHER" id="PTHR12764:SF4">
    <property type="entry name" value="INTRAFLAGELLAR TRANSPORT PROTEIN 122 HOMOLOG"/>
    <property type="match status" value="1"/>
</dbReference>
<dbReference type="PROSITE" id="PS50082">
    <property type="entry name" value="WD_REPEATS_2"/>
    <property type="match status" value="1"/>
</dbReference>
<dbReference type="GO" id="GO:0061512">
    <property type="term" value="P:protein localization to cilium"/>
    <property type="evidence" value="ECO:0000318"/>
    <property type="project" value="GO_Central"/>
</dbReference>
<dbReference type="InterPro" id="IPR056153">
    <property type="entry name" value="Beta-prop_IFT122_1st"/>
</dbReference>
<keyword evidence="6" id="KW-0966">Cell projection</keyword>
<dbReference type="PANTHER" id="PTHR12764">
    <property type="entry name" value="WD REPEAT DOMAIN-RELATED"/>
    <property type="match status" value="1"/>
</dbReference>
<dbReference type="GO" id="GO:0035721">
    <property type="term" value="P:intraciliary retrograde transport"/>
    <property type="evidence" value="ECO:0000318"/>
    <property type="project" value="GO_Central"/>
</dbReference>
<evidence type="ECO:0000256" key="3">
    <source>
        <dbReference type="ARBA" id="ARBA00022574"/>
    </source>
</evidence>
<dbReference type="Gene3D" id="2.130.10.10">
    <property type="entry name" value="YVTN repeat-like/Quinoprotein amine dehydrogenase"/>
    <property type="match status" value="2"/>
</dbReference>
<dbReference type="InterPro" id="IPR039857">
    <property type="entry name" value="Ift122/121"/>
</dbReference>
<organism evidence="12 13">
    <name type="scientific">Physcomitrium patens</name>
    <name type="common">Spreading-leaved earth moss</name>
    <name type="synonym">Physcomitrella patens</name>
    <dbReference type="NCBI Taxonomy" id="3218"/>
    <lineage>
        <taxon>Eukaryota</taxon>
        <taxon>Viridiplantae</taxon>
        <taxon>Streptophyta</taxon>
        <taxon>Embryophyta</taxon>
        <taxon>Bryophyta</taxon>
        <taxon>Bryophytina</taxon>
        <taxon>Bryopsida</taxon>
        <taxon>Funariidae</taxon>
        <taxon>Funariales</taxon>
        <taxon>Funariaceae</taxon>
        <taxon>Physcomitrium</taxon>
    </lineage>
</organism>
<proteinExistence type="predicted"/>
<keyword evidence="5" id="KW-0969">Cilium</keyword>
<feature type="domain" description="IFT122 second beta-propeller" evidence="9">
    <location>
        <begin position="223"/>
        <end position="479"/>
    </location>
</feature>
<sequence>MRAVVAWTDHVPEHDGVRSVCFDIAFRPDGSQFIAAVGSRVLMYDAADGDLLHSLKGHKDDVYCVAYSRDGKRFASGGADKTIIIWTHKLASGTATDFGIWSPEQKSVSKHKAPSKVLCAAWTADGQHLALGMYHGLISICDKCGVEQVVVQRPGPVWTLQWNTLQNKTSDTLAVGCWDSTLSFYDLSGKQIGKDKNIGFDPCSVIYHDSKYLCLGGSDKKVHGLYLERYAFRDAMTDVVIQHLITEEKVRIRCRDYIKKIAVYMERVAVQLSNRIIVYELNKDVAGARAAQYRVCARINRSMECNLLVLTSEHITLCQETKLQLFSLDGIKKREWLLESIIRYIKVCGGPRGGEGLLIGMKNGLVVKLWINSNFPIRLYKHTNGIRCLDLSSRRVRLAIVDEAANVLVYDIETKEISFEEKSASSVAWNTNMEDMLCYSGTGMLNIKTADFPVHRQKLQGYVVGFQGSKIFCLNHLSMQTIEVPQSTSMCHYVEKRQYGDAYKVACLGVTEADWRMLALAALKGQAWDVAKKGFIRLRDVCYLDLIHRLEKGHCSHVQKSTFGALVLAYQGRFKEAADAYIEAGQMGMAMEMYSDLRMFEEAKALAVAENELRSEVTDTVTTTSIKREADVQEIIQRQAEWTEETKDHETAADMYLVAGQPEKALSLLVEHGPASKLIEVARRLKKTQVKELMHCAVLMRRGGHYAHAFETYTRLGDFRSILSLHVELEQWDDAFAIKRLHPEIVDEVALPYAQWLINHDRFDHARLAYSHAGRSDLSERLLTQLMDNALKEKRFKDGARLCRNLALEVLAQVAVFAKANDAGMEKLKFEEFCELRLRADIFYAYSFIYQSINEPFRTSLPETLFNISRFLLARIPQDPPRPVSLVNILVTLAKHSEQLGLYKISRHTYERLQKYKVPQSWVDKVEVATLIMRGKARRPDEPKMDLPTCYACSSPLPIASSSTQDICCNCSQPIFRSSITYDQLPLVEFVLDEGVSHEQAMLLSGATSARNNSHCVENPLELGQQRVSSNKSTRPGLVVATKAMLRNLQGALVLVQTCPVQYEKPRYFYVVDPTLPVTQCSSCYHFFEQEEMDLATLEHGSCPFCEIPLTPPSHSLMPTLGNNLVGQSEHGNLLQLLPLPSPENSSNQTPVNGLEPKNSKSTDQPLFCMTKH</sequence>
<reference evidence="12 13" key="2">
    <citation type="journal article" date="2018" name="Plant J.">
        <title>The Physcomitrella patens chromosome-scale assembly reveals moss genome structure and evolution.</title>
        <authorList>
            <person name="Lang D."/>
            <person name="Ullrich K.K."/>
            <person name="Murat F."/>
            <person name="Fuchs J."/>
            <person name="Jenkins J."/>
            <person name="Haas F.B."/>
            <person name="Piednoel M."/>
            <person name="Gundlach H."/>
            <person name="Van Bel M."/>
            <person name="Meyberg R."/>
            <person name="Vives C."/>
            <person name="Morata J."/>
            <person name="Symeonidi A."/>
            <person name="Hiss M."/>
            <person name="Muchero W."/>
            <person name="Kamisugi Y."/>
            <person name="Saleh O."/>
            <person name="Blanc G."/>
            <person name="Decker E.L."/>
            <person name="van Gessel N."/>
            <person name="Grimwood J."/>
            <person name="Hayes R.D."/>
            <person name="Graham S.W."/>
            <person name="Gunter L.E."/>
            <person name="McDaniel S.F."/>
            <person name="Hoernstein S.N.W."/>
            <person name="Larsson A."/>
            <person name="Li F.W."/>
            <person name="Perroud P.F."/>
            <person name="Phillips J."/>
            <person name="Ranjan P."/>
            <person name="Rokshar D.S."/>
            <person name="Rothfels C.J."/>
            <person name="Schneider L."/>
            <person name="Shu S."/>
            <person name="Stevenson D.W."/>
            <person name="Thummler F."/>
            <person name="Tillich M."/>
            <person name="Villarreal Aguilar J.C."/>
            <person name="Widiez T."/>
            <person name="Wong G.K."/>
            <person name="Wymore A."/>
            <person name="Zhang Y."/>
            <person name="Zimmer A.D."/>
            <person name="Quatrano R.S."/>
            <person name="Mayer K.F.X."/>
            <person name="Goodstein D."/>
            <person name="Casacuberta J.M."/>
            <person name="Vandepoele K."/>
            <person name="Reski R."/>
            <person name="Cuming A.C."/>
            <person name="Tuskan G.A."/>
            <person name="Maumus F."/>
            <person name="Salse J."/>
            <person name="Schmutz J."/>
            <person name="Rensing S.A."/>
        </authorList>
    </citation>
    <scope>NUCLEOTIDE SEQUENCE [LARGE SCALE GENOMIC DNA]</scope>
    <source>
        <strain evidence="12 13">cv. Gransden 2004</strain>
    </source>
</reference>
<dbReference type="InParanoid" id="A0A7I4AL81"/>
<dbReference type="InterPro" id="IPR015943">
    <property type="entry name" value="WD40/YVTN_repeat-like_dom_sf"/>
</dbReference>
<evidence type="ECO:0000256" key="8">
    <source>
        <dbReference type="SAM" id="MobiDB-lite"/>
    </source>
</evidence>
<feature type="region of interest" description="Disordered" evidence="8">
    <location>
        <begin position="1136"/>
        <end position="1173"/>
    </location>
</feature>
<evidence type="ECO:0000313" key="12">
    <source>
        <dbReference type="EnsemblPlants" id="Pp3c12_25770V3.3"/>
    </source>
</evidence>
<dbReference type="SUPFAM" id="SSF50978">
    <property type="entry name" value="WD40 repeat-like"/>
    <property type="match status" value="1"/>
</dbReference>
<dbReference type="EMBL" id="ABEU02000012">
    <property type="status" value="NOT_ANNOTATED_CDS"/>
    <property type="molecule type" value="Genomic_DNA"/>
</dbReference>
<dbReference type="SMART" id="SM00320">
    <property type="entry name" value="WD40"/>
    <property type="match status" value="5"/>
</dbReference>
<evidence type="ECO:0000256" key="7">
    <source>
        <dbReference type="PROSITE-ProRule" id="PRU00221"/>
    </source>
</evidence>
<evidence type="ECO:0000256" key="2">
    <source>
        <dbReference type="ARBA" id="ARBA00019442"/>
    </source>
</evidence>
<dbReference type="Pfam" id="PF23381">
    <property type="entry name" value="Beta-prop_IFT122_1st"/>
    <property type="match status" value="1"/>
</dbReference>
<evidence type="ECO:0000259" key="9">
    <source>
        <dbReference type="Pfam" id="PF23377"/>
    </source>
</evidence>
<dbReference type="Gene3D" id="1.25.40.470">
    <property type="match status" value="1"/>
</dbReference>
<evidence type="ECO:0000256" key="4">
    <source>
        <dbReference type="ARBA" id="ARBA00022737"/>
    </source>
</evidence>
<dbReference type="InterPro" id="IPR057411">
    <property type="entry name" value="TPR_IFT122"/>
</dbReference>